<feature type="region of interest" description="Disordered" evidence="5">
    <location>
        <begin position="1"/>
        <end position="39"/>
    </location>
</feature>
<feature type="compositionally biased region" description="Polar residues" evidence="5">
    <location>
        <begin position="7"/>
        <end position="26"/>
    </location>
</feature>
<organism evidence="7 8">
    <name type="scientific">Saponaria officinalis</name>
    <name type="common">Common soapwort</name>
    <name type="synonym">Lychnis saponaria</name>
    <dbReference type="NCBI Taxonomy" id="3572"/>
    <lineage>
        <taxon>Eukaryota</taxon>
        <taxon>Viridiplantae</taxon>
        <taxon>Streptophyta</taxon>
        <taxon>Embryophyta</taxon>
        <taxon>Tracheophyta</taxon>
        <taxon>Spermatophyta</taxon>
        <taxon>Magnoliopsida</taxon>
        <taxon>eudicotyledons</taxon>
        <taxon>Gunneridae</taxon>
        <taxon>Pentapetalae</taxon>
        <taxon>Caryophyllales</taxon>
        <taxon>Caryophyllaceae</taxon>
        <taxon>Caryophylleae</taxon>
        <taxon>Saponaria</taxon>
    </lineage>
</organism>
<proteinExistence type="inferred from homology"/>
<evidence type="ECO:0000256" key="3">
    <source>
        <dbReference type="ARBA" id="ARBA00022771"/>
    </source>
</evidence>
<evidence type="ECO:0000256" key="1">
    <source>
        <dbReference type="ARBA" id="ARBA00009374"/>
    </source>
</evidence>
<evidence type="ECO:0000256" key="5">
    <source>
        <dbReference type="SAM" id="MobiDB-lite"/>
    </source>
</evidence>
<comment type="similarity">
    <text evidence="1">Belongs to the FLZ family.</text>
</comment>
<name>A0AAW1MPF2_SAPOF</name>
<dbReference type="AlphaFoldDB" id="A0AAW1MPF2"/>
<feature type="zinc finger region" description="FLZ-type" evidence="4">
    <location>
        <begin position="266"/>
        <end position="310"/>
    </location>
</feature>
<keyword evidence="3" id="KW-0863">Zinc-finger</keyword>
<dbReference type="InterPro" id="IPR044593">
    <property type="entry name" value="FLZ8/MARD1"/>
</dbReference>
<feature type="domain" description="FLZ-type" evidence="6">
    <location>
        <begin position="266"/>
        <end position="310"/>
    </location>
</feature>
<evidence type="ECO:0000313" key="7">
    <source>
        <dbReference type="EMBL" id="KAK9747746.1"/>
    </source>
</evidence>
<dbReference type="PANTHER" id="PTHR46443">
    <property type="entry name" value="FCS-LIKE ZINC FINGER 8"/>
    <property type="match status" value="1"/>
</dbReference>
<dbReference type="EMBL" id="JBDFQZ010000002">
    <property type="protein sequence ID" value="KAK9747746.1"/>
    <property type="molecule type" value="Genomic_DNA"/>
</dbReference>
<evidence type="ECO:0000259" key="6">
    <source>
        <dbReference type="PROSITE" id="PS51795"/>
    </source>
</evidence>
<dbReference type="GO" id="GO:0008270">
    <property type="term" value="F:zinc ion binding"/>
    <property type="evidence" value="ECO:0007669"/>
    <property type="project" value="UniProtKB-KW"/>
</dbReference>
<dbReference type="PROSITE" id="PS51795">
    <property type="entry name" value="ZF_FLZ"/>
    <property type="match status" value="1"/>
</dbReference>
<sequence length="310" mass="35018">MLRIRSRTVTSKQTIVGDHTNQQQQWFPPEKPTTTSTTTTKTKTCSSFFNCSSFFKGFFSNKIDPMMNPISILDKSPFSVVSNFWVSNNTPKISSNKPKNTNQQQHSHAWEQSSIGLALIDENFETDNKNKQQNGKLVVFGSQLRIRATKSSVFPCFSPDFPTEFGIKTPRNKLWSIKSKNKKTQVNSDELFPKNEIISGINCISMSEIDELSEDYTCVISHGPNPKTTHIFGNCIVENCCGKIIDLPKKRGNFSSFGKFSPSNDGFLSFCEHCKKKLGDGHDIFMYRGDKAFCSEECRCKEVCIDEMGN</sequence>
<keyword evidence="3" id="KW-0862">Zinc</keyword>
<protein>
    <recommendedName>
        <fullName evidence="6">FLZ-type domain-containing protein</fullName>
    </recommendedName>
</protein>
<accession>A0AAW1MPF2</accession>
<dbReference type="Pfam" id="PF04570">
    <property type="entry name" value="zf-FLZ"/>
    <property type="match status" value="1"/>
</dbReference>
<evidence type="ECO:0000256" key="4">
    <source>
        <dbReference type="PROSITE-ProRule" id="PRU01131"/>
    </source>
</evidence>
<keyword evidence="2" id="KW-0479">Metal-binding</keyword>
<reference evidence="7" key="1">
    <citation type="submission" date="2024-03" db="EMBL/GenBank/DDBJ databases">
        <title>WGS assembly of Saponaria officinalis var. Norfolk2.</title>
        <authorList>
            <person name="Jenkins J."/>
            <person name="Shu S."/>
            <person name="Grimwood J."/>
            <person name="Barry K."/>
            <person name="Goodstein D."/>
            <person name="Schmutz J."/>
            <person name="Leebens-Mack J."/>
            <person name="Osbourn A."/>
        </authorList>
    </citation>
    <scope>NUCLEOTIDE SEQUENCE [LARGE SCALE GENOMIC DNA]</scope>
    <source>
        <strain evidence="7">JIC</strain>
    </source>
</reference>
<dbReference type="Proteomes" id="UP001443914">
    <property type="component" value="Unassembled WGS sequence"/>
</dbReference>
<keyword evidence="8" id="KW-1185">Reference proteome</keyword>
<evidence type="ECO:0000313" key="8">
    <source>
        <dbReference type="Proteomes" id="UP001443914"/>
    </source>
</evidence>
<dbReference type="InterPro" id="IPR007650">
    <property type="entry name" value="Zf-FLZ_dom"/>
</dbReference>
<evidence type="ECO:0000256" key="2">
    <source>
        <dbReference type="ARBA" id="ARBA00022723"/>
    </source>
</evidence>
<dbReference type="PANTHER" id="PTHR46443:SF3">
    <property type="entry name" value="PROTEIN MARD1"/>
    <property type="match status" value="1"/>
</dbReference>
<comment type="caution">
    <text evidence="7">The sequence shown here is derived from an EMBL/GenBank/DDBJ whole genome shotgun (WGS) entry which is preliminary data.</text>
</comment>
<gene>
    <name evidence="7" type="ORF">RND81_02G012800</name>
</gene>